<dbReference type="InterPro" id="IPR036249">
    <property type="entry name" value="Thioredoxin-like_sf"/>
</dbReference>
<evidence type="ECO:0000313" key="5">
    <source>
        <dbReference type="Proteomes" id="UP000187406"/>
    </source>
</evidence>
<keyword evidence="1" id="KW-0677">Repeat</keyword>
<organism evidence="4 5">
    <name type="scientific">Cephalotus follicularis</name>
    <name type="common">Albany pitcher plant</name>
    <dbReference type="NCBI Taxonomy" id="3775"/>
    <lineage>
        <taxon>Eukaryota</taxon>
        <taxon>Viridiplantae</taxon>
        <taxon>Streptophyta</taxon>
        <taxon>Embryophyta</taxon>
        <taxon>Tracheophyta</taxon>
        <taxon>Spermatophyta</taxon>
        <taxon>Magnoliopsida</taxon>
        <taxon>eudicotyledons</taxon>
        <taxon>Gunneridae</taxon>
        <taxon>Pentapetalae</taxon>
        <taxon>rosids</taxon>
        <taxon>fabids</taxon>
        <taxon>Oxalidales</taxon>
        <taxon>Cephalotaceae</taxon>
        <taxon>Cephalotus</taxon>
    </lineage>
</organism>
<dbReference type="PROSITE" id="PS50005">
    <property type="entry name" value="TPR"/>
    <property type="match status" value="1"/>
</dbReference>
<dbReference type="OrthoDB" id="2423701at2759"/>
<evidence type="ECO:0000256" key="1">
    <source>
        <dbReference type="ARBA" id="ARBA00022737"/>
    </source>
</evidence>
<dbReference type="PANTHER" id="PTHR47682:SF1">
    <property type="entry name" value="TETRATRICOPEPTIDE REPEAT (TPR)-CONTAINING PROTEIN"/>
    <property type="match status" value="1"/>
</dbReference>
<keyword evidence="5" id="KW-1185">Reference proteome</keyword>
<sequence length="228" mass="25267">MKTFVCGSSLQIPCLISQWNNNPKTRVNYIFTNNKEENYNKIENKAEIEVEEIRVCTHRSCRKQGSTATLETLTGLAPPNVSVKSCACLGRCGSGPNLALLPASVILSHCGTPARAAQRAELEIQHSDFYQAELLLSQALDLYPFGGIHIIYKHRSCARLALGNYNGALEDANEALTLSPQYTEAYICQGDAFMALHQYDAAEKSYSTCLEIDPSILRSKFFKVSFVF</sequence>
<evidence type="ECO:0000256" key="3">
    <source>
        <dbReference type="PROSITE-ProRule" id="PRU00339"/>
    </source>
</evidence>
<dbReference type="SUPFAM" id="SSF52833">
    <property type="entry name" value="Thioredoxin-like"/>
    <property type="match status" value="1"/>
</dbReference>
<dbReference type="Gene3D" id="3.40.30.10">
    <property type="entry name" value="Glutaredoxin"/>
    <property type="match status" value="1"/>
</dbReference>
<dbReference type="Proteomes" id="UP000187406">
    <property type="component" value="Unassembled WGS sequence"/>
</dbReference>
<keyword evidence="2 3" id="KW-0802">TPR repeat</keyword>
<dbReference type="CDD" id="cd02980">
    <property type="entry name" value="TRX_Fd_family"/>
    <property type="match status" value="1"/>
</dbReference>
<name>A0A1Q3CHP1_CEPFO</name>
<comment type="caution">
    <text evidence="4">The sequence shown here is derived from an EMBL/GenBank/DDBJ whole genome shotgun (WGS) entry which is preliminary data.</text>
</comment>
<accession>A0A1Q3CHP1</accession>
<feature type="repeat" description="TPR" evidence="3">
    <location>
        <begin position="183"/>
        <end position="216"/>
    </location>
</feature>
<dbReference type="SMART" id="SM00028">
    <property type="entry name" value="TPR"/>
    <property type="match status" value="2"/>
</dbReference>
<feature type="non-terminal residue" evidence="4">
    <location>
        <position position="228"/>
    </location>
</feature>
<dbReference type="InterPro" id="IPR019734">
    <property type="entry name" value="TPR_rpt"/>
</dbReference>
<dbReference type="Pfam" id="PF07719">
    <property type="entry name" value="TPR_2"/>
    <property type="match status" value="1"/>
</dbReference>
<dbReference type="Gene3D" id="1.25.40.10">
    <property type="entry name" value="Tetratricopeptide repeat domain"/>
    <property type="match status" value="1"/>
</dbReference>
<evidence type="ECO:0000313" key="4">
    <source>
        <dbReference type="EMBL" id="GAV79756.1"/>
    </source>
</evidence>
<dbReference type="FunCoup" id="A0A1Q3CHP1">
    <property type="interactions" value="707"/>
</dbReference>
<gene>
    <name evidence="4" type="ORF">CFOL_v3_23219</name>
</gene>
<dbReference type="InterPro" id="IPR011990">
    <property type="entry name" value="TPR-like_helical_dom_sf"/>
</dbReference>
<dbReference type="EMBL" id="BDDD01002039">
    <property type="protein sequence ID" value="GAV79756.1"/>
    <property type="molecule type" value="Genomic_DNA"/>
</dbReference>
<protein>
    <submittedName>
        <fullName evidence="4">TPR_1 domain-containing protein/TPR_11 domain-containing protein</fullName>
    </submittedName>
</protein>
<dbReference type="STRING" id="3775.A0A1Q3CHP1"/>
<dbReference type="InterPro" id="IPR013105">
    <property type="entry name" value="TPR_2"/>
</dbReference>
<dbReference type="AlphaFoldDB" id="A0A1Q3CHP1"/>
<dbReference type="InParanoid" id="A0A1Q3CHP1"/>
<reference evidence="5" key="1">
    <citation type="submission" date="2016-04" db="EMBL/GenBank/DDBJ databases">
        <title>Cephalotus genome sequencing.</title>
        <authorList>
            <person name="Fukushima K."/>
            <person name="Hasebe M."/>
            <person name="Fang X."/>
        </authorList>
    </citation>
    <scope>NUCLEOTIDE SEQUENCE [LARGE SCALE GENOMIC DNA]</scope>
    <source>
        <strain evidence="5">cv. St1</strain>
    </source>
</reference>
<proteinExistence type="predicted"/>
<evidence type="ECO:0000256" key="2">
    <source>
        <dbReference type="ARBA" id="ARBA00022803"/>
    </source>
</evidence>
<dbReference type="SUPFAM" id="SSF48452">
    <property type="entry name" value="TPR-like"/>
    <property type="match status" value="1"/>
</dbReference>
<dbReference type="PANTHER" id="PTHR47682">
    <property type="entry name" value="TETRATRICOPEPTIDE REPEAT (TPR)-CONTAINING PROTEIN"/>
    <property type="match status" value="1"/>
</dbReference>